<evidence type="ECO:0000256" key="3">
    <source>
        <dbReference type="ARBA" id="ARBA00023163"/>
    </source>
</evidence>
<proteinExistence type="predicted"/>
<dbReference type="InterPro" id="IPR023187">
    <property type="entry name" value="Tscrpt_reg_MarR-type_CS"/>
</dbReference>
<dbReference type="InterPro" id="IPR036390">
    <property type="entry name" value="WH_DNA-bd_sf"/>
</dbReference>
<evidence type="ECO:0000313" key="6">
    <source>
        <dbReference type="Proteomes" id="UP001501710"/>
    </source>
</evidence>
<keyword evidence="1" id="KW-0805">Transcription regulation</keyword>
<dbReference type="SUPFAM" id="SSF46785">
    <property type="entry name" value="Winged helix' DNA-binding domain"/>
    <property type="match status" value="1"/>
</dbReference>
<dbReference type="Gene3D" id="1.10.10.10">
    <property type="entry name" value="Winged helix-like DNA-binding domain superfamily/Winged helix DNA-binding domain"/>
    <property type="match status" value="1"/>
</dbReference>
<dbReference type="PANTHER" id="PTHR33164">
    <property type="entry name" value="TRANSCRIPTIONAL REGULATOR, MARR FAMILY"/>
    <property type="match status" value="1"/>
</dbReference>
<keyword evidence="6" id="KW-1185">Reference proteome</keyword>
<feature type="domain" description="HTH marR-type" evidence="4">
    <location>
        <begin position="14"/>
        <end position="146"/>
    </location>
</feature>
<dbReference type="InterPro" id="IPR000835">
    <property type="entry name" value="HTH_MarR-typ"/>
</dbReference>
<dbReference type="InterPro" id="IPR039422">
    <property type="entry name" value="MarR/SlyA-like"/>
</dbReference>
<evidence type="ECO:0000256" key="2">
    <source>
        <dbReference type="ARBA" id="ARBA00023125"/>
    </source>
</evidence>
<dbReference type="InterPro" id="IPR036388">
    <property type="entry name" value="WH-like_DNA-bd_sf"/>
</dbReference>
<dbReference type="PRINTS" id="PR00598">
    <property type="entry name" value="HTHMARR"/>
</dbReference>
<dbReference type="EMBL" id="BAABAS010000006">
    <property type="protein sequence ID" value="GAA4232741.1"/>
    <property type="molecule type" value="Genomic_DNA"/>
</dbReference>
<evidence type="ECO:0000259" key="4">
    <source>
        <dbReference type="PROSITE" id="PS50995"/>
    </source>
</evidence>
<dbReference type="Proteomes" id="UP001501710">
    <property type="component" value="Unassembled WGS sequence"/>
</dbReference>
<dbReference type="PANTHER" id="PTHR33164:SF64">
    <property type="entry name" value="TRANSCRIPTIONAL REGULATOR SLYA"/>
    <property type="match status" value="1"/>
</dbReference>
<protein>
    <submittedName>
        <fullName evidence="5">MarR family winged helix-turn-helix transcriptional regulator</fullName>
    </submittedName>
</protein>
<reference evidence="6" key="1">
    <citation type="journal article" date="2019" name="Int. J. Syst. Evol. Microbiol.">
        <title>The Global Catalogue of Microorganisms (GCM) 10K type strain sequencing project: providing services to taxonomists for standard genome sequencing and annotation.</title>
        <authorList>
            <consortium name="The Broad Institute Genomics Platform"/>
            <consortium name="The Broad Institute Genome Sequencing Center for Infectious Disease"/>
            <person name="Wu L."/>
            <person name="Ma J."/>
        </authorList>
    </citation>
    <scope>NUCLEOTIDE SEQUENCE [LARGE SCALE GENOMIC DNA]</scope>
    <source>
        <strain evidence="6">JCM 17440</strain>
    </source>
</reference>
<comment type="caution">
    <text evidence="5">The sequence shown here is derived from an EMBL/GenBank/DDBJ whole genome shotgun (WGS) entry which is preliminary data.</text>
</comment>
<dbReference type="PROSITE" id="PS01117">
    <property type="entry name" value="HTH_MARR_1"/>
    <property type="match status" value="1"/>
</dbReference>
<keyword evidence="2" id="KW-0238">DNA-binding</keyword>
<organism evidence="5 6">
    <name type="scientific">Actinomadura meridiana</name>
    <dbReference type="NCBI Taxonomy" id="559626"/>
    <lineage>
        <taxon>Bacteria</taxon>
        <taxon>Bacillati</taxon>
        <taxon>Actinomycetota</taxon>
        <taxon>Actinomycetes</taxon>
        <taxon>Streptosporangiales</taxon>
        <taxon>Thermomonosporaceae</taxon>
        <taxon>Actinomadura</taxon>
    </lineage>
</organism>
<gene>
    <name evidence="5" type="ORF">GCM10022254_33470</name>
</gene>
<dbReference type="Pfam" id="PF12802">
    <property type="entry name" value="MarR_2"/>
    <property type="match status" value="1"/>
</dbReference>
<dbReference type="SMART" id="SM00347">
    <property type="entry name" value="HTH_MARR"/>
    <property type="match status" value="1"/>
</dbReference>
<evidence type="ECO:0000256" key="1">
    <source>
        <dbReference type="ARBA" id="ARBA00023015"/>
    </source>
</evidence>
<sequence>MGLAMTKTGIAQDELDLPRVLAQVERGIAARLGTALKAAGSTVEEWRVISLLADGSGHTMTELAEFALLPAPTLTKVVDRLVSAGLVFRRVDEADRRRVLAFLSEHGKETTTRLTGAIEDEWRRVQDAVGQEELALLKVLLTRMSARLA</sequence>
<keyword evidence="3" id="KW-0804">Transcription</keyword>
<evidence type="ECO:0000313" key="5">
    <source>
        <dbReference type="EMBL" id="GAA4232741.1"/>
    </source>
</evidence>
<accession>A0ABP8C2X1</accession>
<name>A0ABP8C2X1_9ACTN</name>
<dbReference type="PROSITE" id="PS50995">
    <property type="entry name" value="HTH_MARR_2"/>
    <property type="match status" value="1"/>
</dbReference>